<dbReference type="InterPro" id="IPR021136">
    <property type="entry name" value="Flagellar_hook_control-like_C"/>
</dbReference>
<reference evidence="3 4" key="1">
    <citation type="submission" date="2006-02" db="EMBL/GenBank/DDBJ databases">
        <authorList>
            <person name="Waterbury J."/>
            <person name="Ferriera S."/>
            <person name="Johnson J."/>
            <person name="Kravitz S."/>
            <person name="Halpern A."/>
            <person name="Remington K."/>
            <person name="Beeson K."/>
            <person name="Tran B."/>
            <person name="Rogers Y.-H."/>
            <person name="Friedman R."/>
            <person name="Venter J.C."/>
        </authorList>
    </citation>
    <scope>NUCLEOTIDE SEQUENCE [LARGE SCALE GENOMIC DNA]</scope>
    <source>
        <strain evidence="3 4">Nb-231</strain>
    </source>
</reference>
<protein>
    <submittedName>
        <fullName evidence="3">Flagellar protein</fullName>
    </submittedName>
</protein>
<dbReference type="InterPro" id="IPR052563">
    <property type="entry name" value="FliK"/>
</dbReference>
<comment type="caution">
    <text evidence="3">The sequence shown here is derived from an EMBL/GenBank/DDBJ whole genome shotgun (WGS) entry which is preliminary data.</text>
</comment>
<gene>
    <name evidence="3" type="ORF">NB231_02023</name>
</gene>
<evidence type="ECO:0000313" key="3">
    <source>
        <dbReference type="EMBL" id="EAR20655.1"/>
    </source>
</evidence>
<organism evidence="3 4">
    <name type="scientific">Nitrococcus mobilis Nb-231</name>
    <dbReference type="NCBI Taxonomy" id="314278"/>
    <lineage>
        <taxon>Bacteria</taxon>
        <taxon>Pseudomonadati</taxon>
        <taxon>Pseudomonadota</taxon>
        <taxon>Gammaproteobacteria</taxon>
        <taxon>Chromatiales</taxon>
        <taxon>Ectothiorhodospiraceae</taxon>
        <taxon>Nitrococcus</taxon>
    </lineage>
</organism>
<evidence type="ECO:0000256" key="1">
    <source>
        <dbReference type="SAM" id="MobiDB-lite"/>
    </source>
</evidence>
<dbReference type="CDD" id="cd17470">
    <property type="entry name" value="T3SS_Flik_C"/>
    <property type="match status" value="1"/>
</dbReference>
<dbReference type="AlphaFoldDB" id="A4BUE1"/>
<dbReference type="PANTHER" id="PTHR37533">
    <property type="entry name" value="FLAGELLAR HOOK-LENGTH CONTROL PROTEIN"/>
    <property type="match status" value="1"/>
</dbReference>
<dbReference type="HOGENOM" id="CLU_749326_0_0_6"/>
<keyword evidence="3" id="KW-0282">Flagellum</keyword>
<name>A4BUE1_9GAMM</name>
<dbReference type="Proteomes" id="UP000003374">
    <property type="component" value="Unassembled WGS sequence"/>
</dbReference>
<proteinExistence type="predicted"/>
<evidence type="ECO:0000313" key="4">
    <source>
        <dbReference type="Proteomes" id="UP000003374"/>
    </source>
</evidence>
<dbReference type="STRING" id="314278.NB231_02023"/>
<dbReference type="PANTHER" id="PTHR37533:SF2">
    <property type="entry name" value="FLAGELLAR HOOK-LENGTH CONTROL PROTEIN"/>
    <property type="match status" value="1"/>
</dbReference>
<keyword evidence="3" id="KW-0969">Cilium</keyword>
<keyword evidence="4" id="KW-1185">Reference proteome</keyword>
<dbReference type="EMBL" id="AAOF01000018">
    <property type="protein sequence ID" value="EAR20655.1"/>
    <property type="molecule type" value="Genomic_DNA"/>
</dbReference>
<dbReference type="eggNOG" id="COG3144">
    <property type="taxonomic scope" value="Bacteria"/>
</dbReference>
<dbReference type="InterPro" id="IPR038610">
    <property type="entry name" value="FliK-like_C_sf"/>
</dbReference>
<keyword evidence="3" id="KW-0966">Cell projection</keyword>
<dbReference type="Gene3D" id="3.30.750.140">
    <property type="match status" value="1"/>
</dbReference>
<dbReference type="Pfam" id="PF02120">
    <property type="entry name" value="Flg_hook"/>
    <property type="match status" value="1"/>
</dbReference>
<accession>A4BUE1</accession>
<sequence>MMPSNALQLRRLDAPGSTATVTGTPPVEDRFLTALAAQIEQETGRRVDPQTLAAWLKEHSDDYPAIAPGGLLPLLAGLVDRSVALGSTTSVAAGRPDPSALMRLLSTAAGGPVRGVDEQAARLLAALRAGGDAMQSAQQGSDAESNEPAAFQSVLQGAVAPLPAGLSSTENRAGLPTLQVSTPVTQAGFAAAVGERMQWMVRNEVHHARLLLNPPGLGPLDIAVTLQADQLSVVLNAHHALTREALAADVPRLRGLLADAGFGAVDVNVSQDHGGGNYPPPGAAPDELIPASVSGVPESLESVQGEGPLRLGRSLVDHYA</sequence>
<evidence type="ECO:0000259" key="2">
    <source>
        <dbReference type="Pfam" id="PF02120"/>
    </source>
</evidence>
<feature type="domain" description="Flagellar hook-length control protein-like C-terminal" evidence="2">
    <location>
        <begin position="195"/>
        <end position="275"/>
    </location>
</feature>
<feature type="region of interest" description="Disordered" evidence="1">
    <location>
        <begin position="1"/>
        <end position="24"/>
    </location>
</feature>